<evidence type="ECO:0000313" key="2">
    <source>
        <dbReference type="EMBL" id="SUB57945.1"/>
    </source>
</evidence>
<feature type="transmembrane region" description="Helical" evidence="1">
    <location>
        <begin position="104"/>
        <end position="122"/>
    </location>
</feature>
<protein>
    <submittedName>
        <fullName evidence="2">Uncharacterized protein</fullName>
    </submittedName>
</protein>
<evidence type="ECO:0000256" key="1">
    <source>
        <dbReference type="SAM" id="Phobius"/>
    </source>
</evidence>
<feature type="transmembrane region" description="Helical" evidence="1">
    <location>
        <begin position="36"/>
        <end position="58"/>
    </location>
</feature>
<gene>
    <name evidence="2" type="ORF">NCTC13149_01807</name>
</gene>
<dbReference type="OrthoDB" id="1697261at2"/>
<reference evidence="2 3" key="1">
    <citation type="submission" date="2018-06" db="EMBL/GenBank/DDBJ databases">
        <authorList>
            <consortium name="Pathogen Informatics"/>
            <person name="Doyle S."/>
        </authorList>
    </citation>
    <scope>NUCLEOTIDE SEQUENCE [LARGE SCALE GENOMIC DNA]</scope>
    <source>
        <strain evidence="2 3">NCTC13149</strain>
    </source>
</reference>
<dbReference type="EMBL" id="UGSZ01000001">
    <property type="protein sequence ID" value="SUB57945.1"/>
    <property type="molecule type" value="Genomic_DNA"/>
</dbReference>
<dbReference type="STRING" id="1122949.GCA_000378725_00049"/>
<accession>A0A379C8B2</accession>
<keyword evidence="1" id="KW-0472">Membrane</keyword>
<dbReference type="AlphaFoldDB" id="A0A379C8B2"/>
<keyword evidence="1" id="KW-1133">Transmembrane helix</keyword>
<name>A0A379C8B2_9FIRM</name>
<organism evidence="2 3">
    <name type="scientific">Peptoniphilus lacrimalis</name>
    <dbReference type="NCBI Taxonomy" id="33031"/>
    <lineage>
        <taxon>Bacteria</taxon>
        <taxon>Bacillati</taxon>
        <taxon>Bacillota</taxon>
        <taxon>Tissierellia</taxon>
        <taxon>Tissierellales</taxon>
        <taxon>Peptoniphilaceae</taxon>
        <taxon>Peptoniphilus</taxon>
    </lineage>
</organism>
<proteinExistence type="predicted"/>
<feature type="transmembrane region" description="Helical" evidence="1">
    <location>
        <begin position="7"/>
        <end position="24"/>
    </location>
</feature>
<feature type="transmembrane region" description="Helical" evidence="1">
    <location>
        <begin position="79"/>
        <end position="98"/>
    </location>
</feature>
<dbReference type="RefSeq" id="WP_019034137.1">
    <property type="nucleotide sequence ID" value="NZ_CAMUOS010000005.1"/>
</dbReference>
<evidence type="ECO:0000313" key="3">
    <source>
        <dbReference type="Proteomes" id="UP000255517"/>
    </source>
</evidence>
<dbReference type="Proteomes" id="UP000255517">
    <property type="component" value="Unassembled WGS sequence"/>
</dbReference>
<keyword evidence="1" id="KW-0812">Transmembrane</keyword>
<sequence>MPKSKTLLIMFISALIPLGLELFYNTNIVGEGGVLYLFMWVMINYLFLSTIISIFSSYKKILSLPGLKIRKATYYTNMILYSLIIIFVNIYFSAMLFFPKDKLFQNLASPYVLIFLFIFYIMNLQFGNFPIKEDGQTNVYTILAKGSFKNGRDKYATVVGYYDDGIVLGDYYFPYESIKSCATAKKKIGIFIKGKDQFGTYRVNIDSLNSAARAVLILEDAAKNGKLDQNKLNFNS</sequence>